<comment type="caution">
    <text evidence="1">The sequence shown here is derived from an EMBL/GenBank/DDBJ whole genome shotgun (WGS) entry which is preliminary data.</text>
</comment>
<dbReference type="Proteomes" id="UP000648984">
    <property type="component" value="Unassembled WGS sequence"/>
</dbReference>
<evidence type="ECO:0000313" key="1">
    <source>
        <dbReference type="EMBL" id="NMG77658.1"/>
    </source>
</evidence>
<keyword evidence="1" id="KW-0547">Nucleotide-binding</keyword>
<dbReference type="RefSeq" id="WP_169262774.1">
    <property type="nucleotide sequence ID" value="NZ_WTVQ01000080.1"/>
</dbReference>
<gene>
    <name evidence="1" type="ORF">GPA25_23175</name>
</gene>
<name>A0ABX1QH66_9RHOO</name>
<evidence type="ECO:0000313" key="2">
    <source>
        <dbReference type="Proteomes" id="UP000648984"/>
    </source>
</evidence>
<reference evidence="1 2" key="1">
    <citation type="submission" date="2019-12" db="EMBL/GenBank/DDBJ databases">
        <title>Comparative genomics gives insights into the taxonomy of the Azoarcus-Aromatoleum group and reveals separate origins of nif in the plant-associated Azoarcus and non-plant-associated Aromatoleum sub-groups.</title>
        <authorList>
            <person name="Lafos M."/>
            <person name="Maluk M."/>
            <person name="Batista M."/>
            <person name="Junghare M."/>
            <person name="Carmona M."/>
            <person name="Faoro H."/>
            <person name="Cruz L.M."/>
            <person name="Battistoni F."/>
            <person name="De Souza E."/>
            <person name="Pedrosa F."/>
            <person name="Chen W.-M."/>
            <person name="Poole P.S."/>
            <person name="Dixon R.A."/>
            <person name="James E.K."/>
        </authorList>
    </citation>
    <scope>NUCLEOTIDE SEQUENCE [LARGE SCALE GENOMIC DNA]</scope>
    <source>
        <strain evidence="1 2">22Lin</strain>
    </source>
</reference>
<dbReference type="EMBL" id="WTVQ01000080">
    <property type="protein sequence ID" value="NMG77658.1"/>
    <property type="molecule type" value="Genomic_DNA"/>
</dbReference>
<keyword evidence="2" id="KW-1185">Reference proteome</keyword>
<protein>
    <submittedName>
        <fullName evidence="1">ATP-binding protein</fullName>
    </submittedName>
</protein>
<accession>A0ABX1QH66</accession>
<dbReference type="GO" id="GO:0005524">
    <property type="term" value="F:ATP binding"/>
    <property type="evidence" value="ECO:0007669"/>
    <property type="project" value="UniProtKB-KW"/>
</dbReference>
<sequence length="362" mass="40091">MLTMLEKIEAILEQKPGQKAKEIATQLRKDKTEINRLLYANKDFFVQDLAEYTWALVELRIELGSTCWLTADLFEKALLAVESPLDSATRRVKFVVGEDCKILLEALALLLAICNQLVDSGKLVSVDFTASKSTLTYLNRMGFIDLLRSQVKVLPNRPRVSAAQAYEGNNDAVVELREIDHLQPDDSIPDLLGKSFVACAGDQYDVAVHTVISELFGNVQEHSGATSAGFAGLQYYPRGRRRHIQTVISDGGHGIVGTLMPILETKYPKLAKNIAKSKLDYRVALLQEIFSKGGISQVNDSGRGLGLKGSGSYAQKYNALISVRQENFVLKITHFGELIQFSHCLNLARIAGTHICFDFLLD</sequence>
<keyword evidence="1" id="KW-0067">ATP-binding</keyword>
<proteinExistence type="predicted"/>
<organism evidence="1 2">
    <name type="scientific">Aromatoleum diolicum</name>
    <dbReference type="NCBI Taxonomy" id="75796"/>
    <lineage>
        <taxon>Bacteria</taxon>
        <taxon>Pseudomonadati</taxon>
        <taxon>Pseudomonadota</taxon>
        <taxon>Betaproteobacteria</taxon>
        <taxon>Rhodocyclales</taxon>
        <taxon>Rhodocyclaceae</taxon>
        <taxon>Aromatoleum</taxon>
    </lineage>
</organism>